<dbReference type="RefSeq" id="WP_369276624.1">
    <property type="nucleotide sequence ID" value="NZ_JBJVMW010000030.1"/>
</dbReference>
<protein>
    <submittedName>
        <fullName evidence="1">Uncharacterized protein</fullName>
    </submittedName>
</protein>
<dbReference type="Proteomes" id="UP001631993">
    <property type="component" value="Unassembled WGS sequence"/>
</dbReference>
<keyword evidence="2" id="KW-1185">Reference proteome</keyword>
<dbReference type="EMBL" id="JBJVNE010000030">
    <property type="protein sequence ID" value="MFM9652537.1"/>
    <property type="molecule type" value="Genomic_DNA"/>
</dbReference>
<evidence type="ECO:0000313" key="1">
    <source>
        <dbReference type="EMBL" id="MFM9652537.1"/>
    </source>
</evidence>
<accession>A0ABW9IWX0</accession>
<reference evidence="1 2" key="1">
    <citation type="submission" date="2024-12" db="EMBL/GenBank/DDBJ databases">
        <title>Forecasting of Potato common scab and diversities of Pathogenic streptomyces spp. in china.</title>
        <authorList>
            <person name="Handique U."/>
            <person name="Wu J."/>
        </authorList>
    </citation>
    <scope>NUCLEOTIDE SEQUENCE [LARGE SCALE GENOMIC DNA]</scope>
    <source>
        <strain evidence="1 2">ZRIMU1585</strain>
    </source>
</reference>
<evidence type="ECO:0000313" key="2">
    <source>
        <dbReference type="Proteomes" id="UP001631993"/>
    </source>
</evidence>
<proteinExistence type="predicted"/>
<comment type="caution">
    <text evidence="1">The sequence shown here is derived from an EMBL/GenBank/DDBJ whole genome shotgun (WGS) entry which is preliminary data.</text>
</comment>
<organism evidence="1 2">
    <name type="scientific">Streptomyces galilaeus</name>
    <dbReference type="NCBI Taxonomy" id="33899"/>
    <lineage>
        <taxon>Bacteria</taxon>
        <taxon>Bacillati</taxon>
        <taxon>Actinomycetota</taxon>
        <taxon>Actinomycetes</taxon>
        <taxon>Kitasatosporales</taxon>
        <taxon>Streptomycetaceae</taxon>
        <taxon>Streptomyces</taxon>
    </lineage>
</organism>
<sequence length="123" mass="13557">MATFMVLVDGEASGWGADREALTAAIRDGWAGVETDSTPRSEARSYCWSFESEDGPGEAYLHEDGTCLFLDSSESDAVRLAVVFRRLTPGDLDLVFCDEGYNFDVRLRSDVTDAELIELMTTD</sequence>
<name>A0ABW9IWX0_STRGJ</name>
<gene>
    <name evidence="1" type="ORF">ACKI1S_41230</name>
</gene>